<dbReference type="Pfam" id="PF13460">
    <property type="entry name" value="NAD_binding_10"/>
    <property type="match status" value="1"/>
</dbReference>
<evidence type="ECO:0000313" key="2">
    <source>
        <dbReference type="EMBL" id="MFC4656489.1"/>
    </source>
</evidence>
<proteinExistence type="predicted"/>
<dbReference type="InterPro" id="IPR036291">
    <property type="entry name" value="NAD(P)-bd_dom_sf"/>
</dbReference>
<dbReference type="InterPro" id="IPR016040">
    <property type="entry name" value="NAD(P)-bd_dom"/>
</dbReference>
<evidence type="ECO:0000259" key="1">
    <source>
        <dbReference type="Pfam" id="PF13460"/>
    </source>
</evidence>
<feature type="domain" description="NAD(P)-binding" evidence="1">
    <location>
        <begin position="7"/>
        <end position="197"/>
    </location>
</feature>
<dbReference type="EMBL" id="JBHSGB010000015">
    <property type="protein sequence ID" value="MFC4656489.1"/>
    <property type="molecule type" value="Genomic_DNA"/>
</dbReference>
<dbReference type="CDD" id="cd05244">
    <property type="entry name" value="BVR-B_like_SDR_a"/>
    <property type="match status" value="1"/>
</dbReference>
<dbReference type="PANTHER" id="PTHR43355:SF2">
    <property type="entry name" value="FLAVIN REDUCTASE (NADPH)"/>
    <property type="match status" value="1"/>
</dbReference>
<dbReference type="InterPro" id="IPR051606">
    <property type="entry name" value="Polyketide_Oxido-like"/>
</dbReference>
<sequence>MKIALIGASGFIGSAIRSEALARGHQVLALVSNPAKLTAEPGLTVQAVDVFDTQALTAALAGVDLVISAFSGHKDADVAGYYRRGFDSILTALKAADVARLLVVGGAASLQLPDGSTLIDSPNFPAEYRGSAEGAIYALQQLKAETALSWSFLSPAAEIFPGEKTGQFRLGKDQLVMDAAGHSRISNGDYAVAMLDEAEQSAHLNQRFTLAY</sequence>
<name>A0ABV9JQR7_9GAMM</name>
<dbReference type="SUPFAM" id="SSF51735">
    <property type="entry name" value="NAD(P)-binding Rossmann-fold domains"/>
    <property type="match status" value="1"/>
</dbReference>
<keyword evidence="3" id="KW-1185">Reference proteome</keyword>
<dbReference type="PANTHER" id="PTHR43355">
    <property type="entry name" value="FLAVIN REDUCTASE (NADPH)"/>
    <property type="match status" value="1"/>
</dbReference>
<protein>
    <submittedName>
        <fullName evidence="2">NAD(P)-dependent oxidoreductase</fullName>
    </submittedName>
</protein>
<gene>
    <name evidence="2" type="ORF">ACFO3I_15835</name>
</gene>
<dbReference type="Gene3D" id="3.40.50.720">
    <property type="entry name" value="NAD(P)-binding Rossmann-like Domain"/>
    <property type="match status" value="1"/>
</dbReference>
<dbReference type="Proteomes" id="UP001595962">
    <property type="component" value="Unassembled WGS sequence"/>
</dbReference>
<reference evidence="3" key="1">
    <citation type="journal article" date="2019" name="Int. J. Syst. Evol. Microbiol.">
        <title>The Global Catalogue of Microorganisms (GCM) 10K type strain sequencing project: providing services to taxonomists for standard genome sequencing and annotation.</title>
        <authorList>
            <consortium name="The Broad Institute Genomics Platform"/>
            <consortium name="The Broad Institute Genome Sequencing Center for Infectious Disease"/>
            <person name="Wu L."/>
            <person name="Ma J."/>
        </authorList>
    </citation>
    <scope>NUCLEOTIDE SEQUENCE [LARGE SCALE GENOMIC DNA]</scope>
    <source>
        <strain evidence="3">DT28</strain>
    </source>
</reference>
<evidence type="ECO:0000313" key="3">
    <source>
        <dbReference type="Proteomes" id="UP001595962"/>
    </source>
</evidence>
<comment type="caution">
    <text evidence="2">The sequence shown here is derived from an EMBL/GenBank/DDBJ whole genome shotgun (WGS) entry which is preliminary data.</text>
</comment>
<accession>A0ABV9JQR7</accession>
<dbReference type="RefSeq" id="WP_377335601.1">
    <property type="nucleotide sequence ID" value="NZ_JBHSGB010000015.1"/>
</dbReference>
<organism evidence="2 3">
    <name type="scientific">Rheinheimera marina</name>
    <dbReference type="NCBI Taxonomy" id="1774958"/>
    <lineage>
        <taxon>Bacteria</taxon>
        <taxon>Pseudomonadati</taxon>
        <taxon>Pseudomonadota</taxon>
        <taxon>Gammaproteobacteria</taxon>
        <taxon>Chromatiales</taxon>
        <taxon>Chromatiaceae</taxon>
        <taxon>Rheinheimera</taxon>
    </lineage>
</organism>